<organism evidence="2 3">
    <name type="scientific">Brevundimonas lenta</name>
    <dbReference type="NCBI Taxonomy" id="424796"/>
    <lineage>
        <taxon>Bacteria</taxon>
        <taxon>Pseudomonadati</taxon>
        <taxon>Pseudomonadota</taxon>
        <taxon>Alphaproteobacteria</taxon>
        <taxon>Caulobacterales</taxon>
        <taxon>Caulobacteraceae</taxon>
        <taxon>Brevundimonas</taxon>
    </lineage>
</organism>
<feature type="domain" description="DUF559" evidence="1">
    <location>
        <begin position="1"/>
        <end position="99"/>
    </location>
</feature>
<dbReference type="GO" id="GO:0004519">
    <property type="term" value="F:endonuclease activity"/>
    <property type="evidence" value="ECO:0007669"/>
    <property type="project" value="UniProtKB-KW"/>
</dbReference>
<sequence>MRKQMSPPEDRMWVALRRLRARGFHFRRQHPMLGYFPDFVCLDRQLIVEVDGASHDFRAEHDRRRDAAFAREGFTTLRYDNASVRDNLDGVLAGIVARLEAAAPTRPLRGHPPRDGEGEG</sequence>
<keyword evidence="2" id="KW-0540">Nuclease</keyword>
<evidence type="ECO:0000313" key="2">
    <source>
        <dbReference type="EMBL" id="MBB4083991.1"/>
    </source>
</evidence>
<dbReference type="Proteomes" id="UP000529946">
    <property type="component" value="Unassembled WGS sequence"/>
</dbReference>
<dbReference type="CDD" id="cd01038">
    <property type="entry name" value="Endonuclease_DUF559"/>
    <property type="match status" value="1"/>
</dbReference>
<dbReference type="Gene3D" id="3.40.960.10">
    <property type="entry name" value="VSR Endonuclease"/>
    <property type="match status" value="1"/>
</dbReference>
<keyword evidence="2" id="KW-0255">Endonuclease</keyword>
<dbReference type="EMBL" id="JACIDM010000003">
    <property type="protein sequence ID" value="MBB4083991.1"/>
    <property type="molecule type" value="Genomic_DNA"/>
</dbReference>
<dbReference type="AlphaFoldDB" id="A0A7W6JF77"/>
<name>A0A7W6JF77_9CAUL</name>
<protein>
    <submittedName>
        <fullName evidence="2">Very-short-patch-repair endonuclease</fullName>
    </submittedName>
</protein>
<dbReference type="SUPFAM" id="SSF52980">
    <property type="entry name" value="Restriction endonuclease-like"/>
    <property type="match status" value="1"/>
</dbReference>
<dbReference type="InterPro" id="IPR011335">
    <property type="entry name" value="Restrct_endonuc-II-like"/>
</dbReference>
<keyword evidence="3" id="KW-1185">Reference proteome</keyword>
<gene>
    <name evidence="2" type="ORF">GGR12_002879</name>
</gene>
<dbReference type="InterPro" id="IPR007569">
    <property type="entry name" value="DUF559"/>
</dbReference>
<evidence type="ECO:0000259" key="1">
    <source>
        <dbReference type="Pfam" id="PF04480"/>
    </source>
</evidence>
<accession>A0A7W6JF77</accession>
<keyword evidence="2" id="KW-0378">Hydrolase</keyword>
<dbReference type="InterPro" id="IPR047216">
    <property type="entry name" value="Endonuclease_DUF559_bact"/>
</dbReference>
<proteinExistence type="predicted"/>
<evidence type="ECO:0000313" key="3">
    <source>
        <dbReference type="Proteomes" id="UP000529946"/>
    </source>
</evidence>
<dbReference type="PANTHER" id="PTHR38590">
    <property type="entry name" value="BLL0828 PROTEIN"/>
    <property type="match status" value="1"/>
</dbReference>
<dbReference type="Pfam" id="PF04480">
    <property type="entry name" value="DUF559"/>
    <property type="match status" value="1"/>
</dbReference>
<reference evidence="2 3" key="1">
    <citation type="submission" date="2020-08" db="EMBL/GenBank/DDBJ databases">
        <title>Genomic Encyclopedia of Type Strains, Phase IV (KMG-IV): sequencing the most valuable type-strain genomes for metagenomic binning, comparative biology and taxonomic classification.</title>
        <authorList>
            <person name="Goeker M."/>
        </authorList>
    </citation>
    <scope>NUCLEOTIDE SEQUENCE [LARGE SCALE GENOMIC DNA]</scope>
    <source>
        <strain evidence="2 3">DSM 23960</strain>
    </source>
</reference>
<dbReference type="PANTHER" id="PTHR38590:SF1">
    <property type="entry name" value="BLL0828 PROTEIN"/>
    <property type="match status" value="1"/>
</dbReference>
<comment type="caution">
    <text evidence="2">The sequence shown here is derived from an EMBL/GenBank/DDBJ whole genome shotgun (WGS) entry which is preliminary data.</text>
</comment>